<dbReference type="PANTHER" id="PTHR38591:SF1">
    <property type="entry name" value="BLL1000 PROTEIN"/>
    <property type="match status" value="1"/>
</dbReference>
<comment type="subcellular location">
    <subcellularLocation>
        <location evidence="1">Cell membrane</location>
        <topology evidence="1">Multi-pass membrane protein</topology>
    </subcellularLocation>
</comment>
<evidence type="ECO:0000256" key="1">
    <source>
        <dbReference type="ARBA" id="ARBA00004651"/>
    </source>
</evidence>
<organism evidence="9 10">
    <name type="scientific">Alteromonas sediminis</name>
    <dbReference type="NCBI Taxonomy" id="2259342"/>
    <lineage>
        <taxon>Bacteria</taxon>
        <taxon>Pseudomonadati</taxon>
        <taxon>Pseudomonadota</taxon>
        <taxon>Gammaproteobacteria</taxon>
        <taxon>Alteromonadales</taxon>
        <taxon>Alteromonadaceae</taxon>
        <taxon>Alteromonas/Salinimonas group</taxon>
        <taxon>Alteromonas</taxon>
    </lineage>
</organism>
<dbReference type="Pfam" id="PF07143">
    <property type="entry name" value="CrtC"/>
    <property type="match status" value="1"/>
</dbReference>
<evidence type="ECO:0000256" key="5">
    <source>
        <dbReference type="ARBA" id="ARBA00023136"/>
    </source>
</evidence>
<dbReference type="Pfam" id="PF17186">
    <property type="entry name" value="Lipocalin_9"/>
    <property type="match status" value="1"/>
</dbReference>
<dbReference type="GO" id="GO:0005886">
    <property type="term" value="C:plasma membrane"/>
    <property type="evidence" value="ECO:0007669"/>
    <property type="project" value="UniProtKB-SubCell"/>
</dbReference>
<dbReference type="PANTHER" id="PTHR38591">
    <property type="entry name" value="HYDROLASE"/>
    <property type="match status" value="1"/>
</dbReference>
<accession>A0A3N5YKZ2</accession>
<dbReference type="OrthoDB" id="343744at2"/>
<evidence type="ECO:0000313" key="9">
    <source>
        <dbReference type="EMBL" id="RPJ65701.1"/>
    </source>
</evidence>
<sequence length="1150" mass="126638">MKPYFVILQLFFLHAKKHWIYIALVFFALITAGAGLSSVLVINQAALSSLEPVTSGPSYAITSRSNQPITLDDYGELRKQGVIDSIAVTMQTLDKKGQLFRIWGIDIYPLLNSRFRNTIVDNSAPTAALPPIGFGSISKPAAALLNIKDGDSADLGAEINTPPLIVGDVPLPQLTANSPYAIALPLRDFFALFPQSDNQEVNAIYLLMPRSSDELSALTDMLPKHLSLQKVIQANDSVEMGKSFSFHLVAMGGLMVLVCLFIVTNALSMLLAYRHTTISHLHKLGITKKAITVGLITELGFYCLVGSLLGVLLGFWAITQFDTGITATLSNLLRSPFSIDSVSFISVALLCVLLCVIGVAIATFIPLKQALKTELVQTNNTLSWHTTALTALTTGIVGYLLFSFQTKLADLTAIGLVILAGCIVMTTLVPTCFRLFAHLVNKKNALLHWSLKSGEALSSRCKLAASAYFISLVCIIGLTGMVDSFRTATNDWLSKRLVAPAYVYTDQPENVPVDDSVNLIYRRIKPALLNQTPINLSDYPLTPQYREGLTFHKSATEPWKRFETGEALFINQQFAYRNNVYVGDSVELVIENLTHTLSVMGIYYDYGNPNGNGLVAPQLLAGTGKLDNVVAVMSDTGKWQDYQHLLVSVLPNASFLTKSGLLSLSMGIFDRTFILTDGLTVVALIISALSFAITIALLSRHLSGHIRILSALGIQFRVIQGAVFTQFALICLLVTLLAIPAGLVLSHVLISIVNVNAFGWTYPLNIKPSAIGFIALSGFIGMLVVCWLSLYRASARRLPSGFAGLFLLCAGLISGCSPAPKQTSIFANVSSPQSHYQYEHVDRLTGVKLPADHAPHPEYQLEWWYLTIVLRDETQRPYPFQYTLFRFNRQGEQTYMAHASLHTPEEHFFEERFAEPTMPYLQVNSSPFSLQLDNWLWQGQTASPFPANLSVDFWQGPELDIEIANNGPVVTHGDQGISTKSANGAHVSYYYSYPFLSAKAKAIINGETKTLKGNAWYDHEWTSQLVDETVLGWDWFSLHLDSGDKIMVFRLRIENKPDFYTGTYISASGQAEKLAQNVFSLSPTKNDDVPLDWVLSIPEKSVSVQITPFKRSQWNCGTFVYYEGGVNVQGSHSGEGFMELTGYGKPEHQC</sequence>
<feature type="transmembrane region" description="Helical" evidence="6">
    <location>
        <begin position="645"/>
        <end position="669"/>
    </location>
</feature>
<keyword evidence="10" id="KW-1185">Reference proteome</keyword>
<keyword evidence="4 6" id="KW-1133">Transmembrane helix</keyword>
<evidence type="ECO:0000313" key="10">
    <source>
        <dbReference type="Proteomes" id="UP000275281"/>
    </source>
</evidence>
<dbReference type="SUPFAM" id="SSF159245">
    <property type="entry name" value="AttH-like"/>
    <property type="match status" value="1"/>
</dbReference>
<evidence type="ECO:0000259" key="8">
    <source>
        <dbReference type="Pfam" id="PF07143"/>
    </source>
</evidence>
<evidence type="ECO:0000256" key="4">
    <source>
        <dbReference type="ARBA" id="ARBA00022989"/>
    </source>
</evidence>
<feature type="transmembrane region" description="Helical" evidence="6">
    <location>
        <begin position="293"/>
        <end position="318"/>
    </location>
</feature>
<feature type="domain" description="ABC3 transporter permease C-terminal" evidence="7">
    <location>
        <begin position="251"/>
        <end position="366"/>
    </location>
</feature>
<dbReference type="Gene3D" id="2.40.370.10">
    <property type="entry name" value="AttH-like domain"/>
    <property type="match status" value="2"/>
</dbReference>
<evidence type="ECO:0000256" key="2">
    <source>
        <dbReference type="ARBA" id="ARBA00022475"/>
    </source>
</evidence>
<feature type="transmembrane region" description="Helical" evidence="6">
    <location>
        <begin position="723"/>
        <end position="750"/>
    </location>
</feature>
<dbReference type="AlphaFoldDB" id="A0A3N5YKZ2"/>
<evidence type="ECO:0000256" key="3">
    <source>
        <dbReference type="ARBA" id="ARBA00022692"/>
    </source>
</evidence>
<dbReference type="InterPro" id="IPR023374">
    <property type="entry name" value="AttH-like_dom_sf"/>
</dbReference>
<dbReference type="EMBL" id="RPOK01000004">
    <property type="protein sequence ID" value="RPJ65701.1"/>
    <property type="molecule type" value="Genomic_DNA"/>
</dbReference>
<protein>
    <submittedName>
        <fullName evidence="9">FtsX-like permease family protein</fullName>
    </submittedName>
</protein>
<evidence type="ECO:0000259" key="7">
    <source>
        <dbReference type="Pfam" id="PF02687"/>
    </source>
</evidence>
<dbReference type="RefSeq" id="WP_124028332.1">
    <property type="nucleotide sequence ID" value="NZ_JBHRSN010000007.1"/>
</dbReference>
<feature type="domain" description="ABC3 transporter permease C-terminal" evidence="7">
    <location>
        <begin position="680"/>
        <end position="794"/>
    </location>
</feature>
<keyword evidence="2" id="KW-1003">Cell membrane</keyword>
<feature type="transmembrane region" description="Helical" evidence="6">
    <location>
        <begin position="339"/>
        <end position="362"/>
    </location>
</feature>
<reference evidence="9 10" key="1">
    <citation type="submission" date="2018-11" db="EMBL/GenBank/DDBJ databases">
        <authorList>
            <person name="Ye M.-Q."/>
            <person name="Du Z.-J."/>
        </authorList>
    </citation>
    <scope>NUCLEOTIDE SEQUENCE [LARGE SCALE GENOMIC DNA]</scope>
    <source>
        <strain evidence="9 10">U0105</strain>
    </source>
</reference>
<keyword evidence="3 6" id="KW-0812">Transmembrane</keyword>
<dbReference type="Pfam" id="PF02687">
    <property type="entry name" value="FtsX"/>
    <property type="match status" value="2"/>
</dbReference>
<feature type="transmembrane region" description="Helical" evidence="6">
    <location>
        <begin position="20"/>
        <end position="42"/>
    </location>
</feature>
<dbReference type="Proteomes" id="UP000275281">
    <property type="component" value="Unassembled WGS sequence"/>
</dbReference>
<comment type="caution">
    <text evidence="9">The sequence shown here is derived from an EMBL/GenBank/DDBJ whole genome shotgun (WGS) entry which is preliminary data.</text>
</comment>
<keyword evidence="5 6" id="KW-0472">Membrane</keyword>
<feature type="transmembrane region" description="Helical" evidence="6">
    <location>
        <begin position="457"/>
        <end position="478"/>
    </location>
</feature>
<proteinExistence type="predicted"/>
<evidence type="ECO:0000256" key="6">
    <source>
        <dbReference type="SAM" id="Phobius"/>
    </source>
</evidence>
<gene>
    <name evidence="9" type="ORF">DRW07_12850</name>
</gene>
<feature type="transmembrane region" description="Helical" evidence="6">
    <location>
        <begin position="770"/>
        <end position="790"/>
    </location>
</feature>
<dbReference type="InterPro" id="IPR010791">
    <property type="entry name" value="AttH_dom"/>
</dbReference>
<feature type="transmembrane region" description="Helical" evidence="6">
    <location>
        <begin position="414"/>
        <end position="437"/>
    </location>
</feature>
<feature type="transmembrane region" description="Helical" evidence="6">
    <location>
        <begin position="382"/>
        <end position="402"/>
    </location>
</feature>
<feature type="domain" description="AttH" evidence="8">
    <location>
        <begin position="862"/>
        <end position="1023"/>
    </location>
</feature>
<feature type="transmembrane region" description="Helical" evidence="6">
    <location>
        <begin position="681"/>
        <end position="702"/>
    </location>
</feature>
<dbReference type="InterPro" id="IPR003838">
    <property type="entry name" value="ABC3_permease_C"/>
</dbReference>
<feature type="transmembrane region" description="Helical" evidence="6">
    <location>
        <begin position="248"/>
        <end position="273"/>
    </location>
</feature>
<name>A0A3N5YKZ2_9ALTE</name>
<feature type="transmembrane region" description="Helical" evidence="6">
    <location>
        <begin position="802"/>
        <end position="820"/>
    </location>
</feature>